<comment type="caution">
    <text evidence="3">The sequence shown here is derived from an EMBL/GenBank/DDBJ whole genome shotgun (WGS) entry which is preliminary data.</text>
</comment>
<dbReference type="PANTHER" id="PTHR35585:SF1">
    <property type="entry name" value="HHE DOMAIN PROTEIN (AFU_ORTHOLOGUE AFUA_4G00730)"/>
    <property type="match status" value="1"/>
</dbReference>
<gene>
    <name evidence="3" type="ORF">GGR88_002665</name>
</gene>
<dbReference type="InterPro" id="IPR012312">
    <property type="entry name" value="Hemerythrin-like"/>
</dbReference>
<name>A0ABX0XR24_9SPHN</name>
<dbReference type="Proteomes" id="UP000734218">
    <property type="component" value="Unassembled WGS sequence"/>
</dbReference>
<protein>
    <submittedName>
        <fullName evidence="3">Hemerythrin superfamily protein</fullName>
    </submittedName>
</protein>
<keyword evidence="4" id="KW-1185">Reference proteome</keyword>
<dbReference type="Pfam" id="PF01814">
    <property type="entry name" value="Hemerythrin"/>
    <property type="match status" value="1"/>
</dbReference>
<dbReference type="EMBL" id="JAATJE010000002">
    <property type="protein sequence ID" value="NJC35151.1"/>
    <property type="molecule type" value="Genomic_DNA"/>
</dbReference>
<proteinExistence type="predicted"/>
<organism evidence="3 4">
    <name type="scientific">Sphingomonas jejuensis</name>
    <dbReference type="NCBI Taxonomy" id="904715"/>
    <lineage>
        <taxon>Bacteria</taxon>
        <taxon>Pseudomonadati</taxon>
        <taxon>Pseudomonadota</taxon>
        <taxon>Alphaproteobacteria</taxon>
        <taxon>Sphingomonadales</taxon>
        <taxon>Sphingomonadaceae</taxon>
        <taxon>Sphingomonas</taxon>
    </lineage>
</organism>
<evidence type="ECO:0000313" key="3">
    <source>
        <dbReference type="EMBL" id="NJC35151.1"/>
    </source>
</evidence>
<feature type="region of interest" description="Disordered" evidence="1">
    <location>
        <begin position="134"/>
        <end position="160"/>
    </location>
</feature>
<dbReference type="Gene3D" id="1.20.120.520">
    <property type="entry name" value="nmb1532 protein domain like"/>
    <property type="match status" value="1"/>
</dbReference>
<dbReference type="RefSeq" id="WP_167955797.1">
    <property type="nucleotide sequence ID" value="NZ_JAATJE010000002.1"/>
</dbReference>
<reference evidence="3 4" key="1">
    <citation type="submission" date="2020-03" db="EMBL/GenBank/DDBJ databases">
        <title>Genomic Encyclopedia of Type Strains, Phase IV (KMG-IV): sequencing the most valuable type-strain genomes for metagenomic binning, comparative biology and taxonomic classification.</title>
        <authorList>
            <person name="Goeker M."/>
        </authorList>
    </citation>
    <scope>NUCLEOTIDE SEQUENCE [LARGE SCALE GENOMIC DNA]</scope>
    <source>
        <strain evidence="3 4">DSM 27651</strain>
    </source>
</reference>
<sequence>MSDAALFDRLKQDHDLHRRLLDQISAAEAAEERKSLLDKFRVEVTAHAAAEEETLYATMLSEPDLRHDAQHSVSEHKEIDDFLEEMADLDPASDAWRETFGKMKHRYTHHIDEEEEDMFPEADKELPDAKLAELGARFEERKPAELDRAEKGVDQGDERD</sequence>
<feature type="domain" description="Hemerythrin-like" evidence="2">
    <location>
        <begin position="7"/>
        <end position="121"/>
    </location>
</feature>
<evidence type="ECO:0000313" key="4">
    <source>
        <dbReference type="Proteomes" id="UP000734218"/>
    </source>
</evidence>
<evidence type="ECO:0000256" key="1">
    <source>
        <dbReference type="SAM" id="MobiDB-lite"/>
    </source>
</evidence>
<accession>A0ABX0XR24</accession>
<evidence type="ECO:0000259" key="2">
    <source>
        <dbReference type="Pfam" id="PF01814"/>
    </source>
</evidence>
<dbReference type="PANTHER" id="PTHR35585">
    <property type="entry name" value="HHE DOMAIN PROTEIN (AFU_ORTHOLOGUE AFUA_4G00730)"/>
    <property type="match status" value="1"/>
</dbReference>